<dbReference type="SUPFAM" id="SSF46785">
    <property type="entry name" value="Winged helix' DNA-binding domain"/>
    <property type="match status" value="1"/>
</dbReference>
<comment type="caution">
    <text evidence="2">The sequence shown here is derived from an EMBL/GenBank/DDBJ whole genome shotgun (WGS) entry which is preliminary data.</text>
</comment>
<proteinExistence type="predicted"/>
<evidence type="ECO:0000259" key="1">
    <source>
        <dbReference type="PROSITE" id="PS50987"/>
    </source>
</evidence>
<dbReference type="CDD" id="cd00090">
    <property type="entry name" value="HTH_ARSR"/>
    <property type="match status" value="1"/>
</dbReference>
<dbReference type="InterPro" id="IPR036390">
    <property type="entry name" value="WH_DNA-bd_sf"/>
</dbReference>
<dbReference type="EMBL" id="WTKP01000001">
    <property type="protein sequence ID" value="MWJ27049.1"/>
    <property type="molecule type" value="Genomic_DNA"/>
</dbReference>
<name>A0A7X3GYH1_9GAMM</name>
<feature type="domain" description="HTH arsR-type" evidence="1">
    <location>
        <begin position="1"/>
        <end position="49"/>
    </location>
</feature>
<dbReference type="GO" id="GO:0003700">
    <property type="term" value="F:DNA-binding transcription factor activity"/>
    <property type="evidence" value="ECO:0007669"/>
    <property type="project" value="InterPro"/>
</dbReference>
<accession>A0A7X3GYH1</accession>
<sequence length="74" mass="8711">MPKVSRHLAQLRNCGLLIDRRDGQWVYYFLAPVLPRWIEDVLKAAQQGQTERLALLQNRLVSMGNRPERRFSMC</sequence>
<reference evidence="2 3" key="1">
    <citation type="submission" date="2019-12" db="EMBL/GenBank/DDBJ databases">
        <title>Halomonas rutogse sp. nov. isolated from two lakes on Tibetan Plateau.</title>
        <authorList>
            <person name="Gao P."/>
        </authorList>
    </citation>
    <scope>NUCLEOTIDE SEQUENCE [LARGE SCALE GENOMIC DNA]</scope>
    <source>
        <strain evidence="2 3">ZH2S</strain>
    </source>
</reference>
<dbReference type="Gene3D" id="1.10.10.10">
    <property type="entry name" value="Winged helix-like DNA-binding domain superfamily/Winged helix DNA-binding domain"/>
    <property type="match status" value="1"/>
</dbReference>
<evidence type="ECO:0000313" key="2">
    <source>
        <dbReference type="EMBL" id="MWJ27049.1"/>
    </source>
</evidence>
<dbReference type="Proteomes" id="UP000437638">
    <property type="component" value="Unassembled WGS sequence"/>
</dbReference>
<dbReference type="RefSeq" id="WP_160417234.1">
    <property type="nucleotide sequence ID" value="NZ_WTKP01000001.1"/>
</dbReference>
<dbReference type="InterPro" id="IPR011991">
    <property type="entry name" value="ArsR-like_HTH"/>
</dbReference>
<dbReference type="AlphaFoldDB" id="A0A7X3GYH1"/>
<organism evidence="2 3">
    <name type="scientific">Vreelandella zhuhanensis</name>
    <dbReference type="NCBI Taxonomy" id="2684210"/>
    <lineage>
        <taxon>Bacteria</taxon>
        <taxon>Pseudomonadati</taxon>
        <taxon>Pseudomonadota</taxon>
        <taxon>Gammaproteobacteria</taxon>
        <taxon>Oceanospirillales</taxon>
        <taxon>Halomonadaceae</taxon>
        <taxon>Vreelandella</taxon>
    </lineage>
</organism>
<evidence type="ECO:0000313" key="3">
    <source>
        <dbReference type="Proteomes" id="UP000437638"/>
    </source>
</evidence>
<dbReference type="InterPro" id="IPR001845">
    <property type="entry name" value="HTH_ArsR_DNA-bd_dom"/>
</dbReference>
<dbReference type="PROSITE" id="PS50987">
    <property type="entry name" value="HTH_ARSR_2"/>
    <property type="match status" value="1"/>
</dbReference>
<keyword evidence="3" id="KW-1185">Reference proteome</keyword>
<protein>
    <recommendedName>
        <fullName evidence="1">HTH arsR-type domain-containing protein</fullName>
    </recommendedName>
</protein>
<gene>
    <name evidence="2" type="ORF">GPM19_02325</name>
</gene>
<dbReference type="InterPro" id="IPR036388">
    <property type="entry name" value="WH-like_DNA-bd_sf"/>
</dbReference>